<gene>
    <name evidence="6" type="ORF">TPSD3_15325</name>
</gene>
<evidence type="ECO:0000256" key="2">
    <source>
        <dbReference type="ARBA" id="ARBA00022490"/>
    </source>
</evidence>
<comment type="caution">
    <text evidence="5">Lacks conserved residue(s) required for the propagation of feature annotation.</text>
</comment>
<dbReference type="Gene3D" id="3.90.950.10">
    <property type="match status" value="1"/>
</dbReference>
<keyword evidence="2 5" id="KW-0963">Cytoplasm</keyword>
<dbReference type="PIRSF" id="PIRSF006305">
    <property type="entry name" value="Maf"/>
    <property type="match status" value="1"/>
</dbReference>
<feature type="site" description="Important for substrate specificity" evidence="5">
    <location>
        <position position="21"/>
    </location>
</feature>
<reference evidence="6 7" key="1">
    <citation type="submission" date="2016-12" db="EMBL/GenBank/DDBJ databases">
        <title>Thioflexothrix psekupsii D3 genome sequencing and assembly.</title>
        <authorList>
            <person name="Fomenkov A."/>
            <person name="Vincze T."/>
            <person name="Grabovich M."/>
            <person name="Anton B.P."/>
            <person name="Dubinina G."/>
            <person name="Orlova M."/>
            <person name="Belousova E."/>
            <person name="Roberts R.J."/>
        </authorList>
    </citation>
    <scope>NUCLEOTIDE SEQUENCE [LARGE SCALE GENOMIC DNA]</scope>
    <source>
        <strain evidence="6">D3</strain>
    </source>
</reference>
<dbReference type="GO" id="GO:0047429">
    <property type="term" value="F:nucleoside triphosphate diphosphatase activity"/>
    <property type="evidence" value="ECO:0007669"/>
    <property type="project" value="InterPro"/>
</dbReference>
<dbReference type="PANTHER" id="PTHR43213:SF10">
    <property type="entry name" value="7-METHYL-GTP PYROPHOSPHATASE"/>
    <property type="match status" value="1"/>
</dbReference>
<evidence type="ECO:0000256" key="4">
    <source>
        <dbReference type="ARBA" id="ARBA00023080"/>
    </source>
</evidence>
<comment type="caution">
    <text evidence="6">The sequence shown here is derived from an EMBL/GenBank/DDBJ whole genome shotgun (WGS) entry which is preliminary data.</text>
</comment>
<dbReference type="InterPro" id="IPR003697">
    <property type="entry name" value="Maf-like"/>
</dbReference>
<dbReference type="NCBIfam" id="TIGR00172">
    <property type="entry name" value="maf"/>
    <property type="match status" value="1"/>
</dbReference>
<proteinExistence type="inferred from homology"/>
<dbReference type="GO" id="GO:0009117">
    <property type="term" value="P:nucleotide metabolic process"/>
    <property type="evidence" value="ECO:0007669"/>
    <property type="project" value="UniProtKB-KW"/>
</dbReference>
<comment type="subcellular location">
    <subcellularLocation>
        <location evidence="1 5">Cytoplasm</location>
    </subcellularLocation>
</comment>
<dbReference type="GO" id="GO:0005737">
    <property type="term" value="C:cytoplasm"/>
    <property type="evidence" value="ECO:0007669"/>
    <property type="project" value="UniProtKB-SubCell"/>
</dbReference>
<comment type="cofactor">
    <cofactor evidence="5">
        <name>a divalent metal cation</name>
        <dbReference type="ChEBI" id="CHEBI:60240"/>
    </cofactor>
</comment>
<dbReference type="Pfam" id="PF02545">
    <property type="entry name" value="Maf"/>
    <property type="match status" value="1"/>
</dbReference>
<dbReference type="Proteomes" id="UP000194798">
    <property type="component" value="Unassembled WGS sequence"/>
</dbReference>
<evidence type="ECO:0000313" key="7">
    <source>
        <dbReference type="Proteomes" id="UP000194798"/>
    </source>
</evidence>
<dbReference type="EC" id="3.6.1.-" evidence="5"/>
<comment type="catalytic activity">
    <reaction evidence="5">
        <text>N(7)-methyl-GTP + H2O = N(7)-methyl-GMP + diphosphate + H(+)</text>
        <dbReference type="Rhea" id="RHEA:58744"/>
        <dbReference type="ChEBI" id="CHEBI:15377"/>
        <dbReference type="ChEBI" id="CHEBI:15378"/>
        <dbReference type="ChEBI" id="CHEBI:33019"/>
        <dbReference type="ChEBI" id="CHEBI:58285"/>
        <dbReference type="ChEBI" id="CHEBI:87133"/>
    </reaction>
</comment>
<accession>A0A251X641</accession>
<dbReference type="InterPro" id="IPR029001">
    <property type="entry name" value="ITPase-like_fam"/>
</dbReference>
<evidence type="ECO:0000256" key="5">
    <source>
        <dbReference type="HAMAP-Rule" id="MF_00528"/>
    </source>
</evidence>
<evidence type="ECO:0000313" key="6">
    <source>
        <dbReference type="EMBL" id="OUD12679.1"/>
    </source>
</evidence>
<comment type="similarity">
    <text evidence="5">Belongs to the Maf family. YceF subfamily.</text>
</comment>
<dbReference type="EMBL" id="MSLT01000023">
    <property type="protein sequence ID" value="OUD12679.1"/>
    <property type="molecule type" value="Genomic_DNA"/>
</dbReference>
<feature type="active site" description="Proton acceptor" evidence="5">
    <location>
        <position position="78"/>
    </location>
</feature>
<evidence type="ECO:0000256" key="1">
    <source>
        <dbReference type="ARBA" id="ARBA00004496"/>
    </source>
</evidence>
<dbReference type="HAMAP" id="MF_00528">
    <property type="entry name" value="Maf"/>
    <property type="match status" value="1"/>
</dbReference>
<organism evidence="6 7">
    <name type="scientific">Thioflexithrix psekupsensis</name>
    <dbReference type="NCBI Taxonomy" id="1570016"/>
    <lineage>
        <taxon>Bacteria</taxon>
        <taxon>Pseudomonadati</taxon>
        <taxon>Pseudomonadota</taxon>
        <taxon>Gammaproteobacteria</taxon>
        <taxon>Thiotrichales</taxon>
        <taxon>Thioflexithrix</taxon>
    </lineage>
</organism>
<feature type="site" description="Important for substrate specificity" evidence="5">
    <location>
        <position position="163"/>
    </location>
</feature>
<feature type="site" description="Important for substrate specificity" evidence="5">
    <location>
        <position position="79"/>
    </location>
</feature>
<keyword evidence="7" id="KW-1185">Reference proteome</keyword>
<sequence length="205" mass="21940">MTHSSNNSAHLPLILASTSTFRHELLSRLGIPFTCFAPNVDETPLAGEAVYDLVTRLSRLKAAAACETYPAALVIGSDQVAYCRGKVLGKPGHFAAAVEQLQWMSGQTVQFLTGLCVLNTATRQAETTIVEVEVQFRALTVAQIEAYLRKESALACAGSFRSEGLGIALTEAIRCDDPTALMGLPLITLVKLLNNLGFDVLTVST</sequence>
<comment type="function">
    <text evidence="5">Nucleoside triphosphate pyrophosphatase that hydrolyzes 7-methyl-GTP (m(7)GTP). May have a dual role in cell division arrest and in preventing the incorporation of modified nucleotides into cellular nucleic acids.</text>
</comment>
<keyword evidence="4 5" id="KW-0546">Nucleotide metabolism</keyword>
<name>A0A251X641_9GAMM</name>
<dbReference type="SUPFAM" id="SSF52972">
    <property type="entry name" value="ITPase-like"/>
    <property type="match status" value="1"/>
</dbReference>
<protein>
    <recommendedName>
        <fullName evidence="5">7-methyl-GTP pyrophosphatase</fullName>
        <shortName evidence="5">m(7)GTP pyrophosphatase</shortName>
        <ecNumber evidence="5">3.6.1.-</ecNumber>
    </recommendedName>
</protein>
<keyword evidence="3 5" id="KW-0378">Hydrolase</keyword>
<evidence type="ECO:0000256" key="3">
    <source>
        <dbReference type="ARBA" id="ARBA00022801"/>
    </source>
</evidence>
<dbReference type="PANTHER" id="PTHR43213">
    <property type="entry name" value="BIFUNCTIONAL DTTP/UTP PYROPHOSPHATASE/METHYLTRANSFERASE PROTEIN-RELATED"/>
    <property type="match status" value="1"/>
</dbReference>
<dbReference type="CDD" id="cd00555">
    <property type="entry name" value="Maf"/>
    <property type="match status" value="1"/>
</dbReference>
<dbReference type="AlphaFoldDB" id="A0A251X641"/>